<dbReference type="Proteomes" id="UP001165083">
    <property type="component" value="Unassembled WGS sequence"/>
</dbReference>
<name>A0A9W6TL86_9STRA</name>
<evidence type="ECO:0000313" key="3">
    <source>
        <dbReference type="EMBL" id="GMF15372.1"/>
    </source>
</evidence>
<feature type="signal peptide" evidence="2">
    <location>
        <begin position="1"/>
        <end position="20"/>
    </location>
</feature>
<keyword evidence="1" id="KW-0472">Membrane</keyword>
<accession>A0A9W6TL86</accession>
<dbReference type="OrthoDB" id="123104at2759"/>
<keyword evidence="1" id="KW-0812">Transmembrane</keyword>
<organism evidence="3 4">
    <name type="scientific">Phytophthora lilii</name>
    <dbReference type="NCBI Taxonomy" id="2077276"/>
    <lineage>
        <taxon>Eukaryota</taxon>
        <taxon>Sar</taxon>
        <taxon>Stramenopiles</taxon>
        <taxon>Oomycota</taxon>
        <taxon>Peronosporomycetes</taxon>
        <taxon>Peronosporales</taxon>
        <taxon>Peronosporaceae</taxon>
        <taxon>Phytophthora</taxon>
    </lineage>
</organism>
<dbReference type="EMBL" id="BSXW01000221">
    <property type="protein sequence ID" value="GMF15372.1"/>
    <property type="molecule type" value="Genomic_DNA"/>
</dbReference>
<protein>
    <submittedName>
        <fullName evidence="3">Unnamed protein product</fullName>
    </submittedName>
</protein>
<keyword evidence="4" id="KW-1185">Reference proteome</keyword>
<evidence type="ECO:0000256" key="2">
    <source>
        <dbReference type="SAM" id="SignalP"/>
    </source>
</evidence>
<reference evidence="3" key="1">
    <citation type="submission" date="2023-04" db="EMBL/GenBank/DDBJ databases">
        <title>Phytophthora lilii NBRC 32176.</title>
        <authorList>
            <person name="Ichikawa N."/>
            <person name="Sato H."/>
            <person name="Tonouchi N."/>
        </authorList>
    </citation>
    <scope>NUCLEOTIDE SEQUENCE</scope>
    <source>
        <strain evidence="3">NBRC 32176</strain>
    </source>
</reference>
<sequence length="771" mass="82871">MRVNVALVAAVGASCALADAQDGNETHRVVFMANDDPVCYWEMGLSCDLNEAVNNLRLGVVDKCELPVPVPIDNYVEDLRRNKYDNAAKTEASQEPFIQITSARRGGTTVQSTKKTAWYQYGTNPKLVQSEIAFDAPGLYDLEIVANDYVGEVSCIGCVAILDEFRPRYGTAGTCPAALTTPQTLTKTTLTAFQAHDTAYTAFTKDSNVVNNANSGVNCGTLNVDRFSKRKIFYENENVCYTSCFDDATLLTNVAKLKTTPFTVSTTTAYSLQTPYATMEPLLNEKCTWCCKKKRTLKEMVTLYACPTDYENEYPDTPDADCKSGTGIPNTCSIDVCLQAKGADVITASVSIKDTIQTASNGVLNALPSKPAGSDATKNVYYSIPCTTFDRTNINCRYTVKLSQLLDVTNPFATTFPAPTAELTKSKDYVFWRYNTDGTNFVKWDPLSDTAIAFTDASTTINLEAWTACGRAYSTSFSVNLFLHSTLACSKFDAMWSVMEKPGVQGSEGTYCAYGGSDFAVLKLDMKVADVLLQTDSTVTGTYTGVKCDIMVKPTGGSDTQVVTIVDSTATTISKNYGVELVNNPTTAQKTTGVVHCKFTRTPRTNILALAGAVTATDTNTIDCSHTFTITDCDKPELAVGTVQDVCADRCAGDSAPGVLEACGGSIVTSSATNTILKPSTELTCCSKCTQALSCKAVGTTDVKRCEPPRPAFLLSQSVNAEKDGLWREMAAALLGATTMVAVAALIVVKHRADVAARAAEAQYAYSLLLA</sequence>
<proteinExistence type="predicted"/>
<keyword evidence="2" id="KW-0732">Signal</keyword>
<evidence type="ECO:0000313" key="4">
    <source>
        <dbReference type="Proteomes" id="UP001165083"/>
    </source>
</evidence>
<feature type="chain" id="PRO_5040757459" evidence="2">
    <location>
        <begin position="21"/>
        <end position="771"/>
    </location>
</feature>
<gene>
    <name evidence="3" type="ORF">Plil01_000526600</name>
</gene>
<dbReference type="PROSITE" id="PS51257">
    <property type="entry name" value="PROKAR_LIPOPROTEIN"/>
    <property type="match status" value="1"/>
</dbReference>
<feature type="transmembrane region" description="Helical" evidence="1">
    <location>
        <begin position="730"/>
        <end position="749"/>
    </location>
</feature>
<evidence type="ECO:0000256" key="1">
    <source>
        <dbReference type="SAM" id="Phobius"/>
    </source>
</evidence>
<keyword evidence="1" id="KW-1133">Transmembrane helix</keyword>
<comment type="caution">
    <text evidence="3">The sequence shown here is derived from an EMBL/GenBank/DDBJ whole genome shotgun (WGS) entry which is preliminary data.</text>
</comment>
<dbReference type="AlphaFoldDB" id="A0A9W6TL86"/>